<feature type="region of interest" description="Disordered" evidence="1">
    <location>
        <begin position="729"/>
        <end position="752"/>
    </location>
</feature>
<sequence>MGKREGKLKSTGFSQRASSAFPGTRSVTFSQTAPRPFSSSFRHSIADGTMNSRRVSETPVTERYVVPPVVEYAPRPRVLPSSLTLPNAPAFLPPVLPTADDLPPPFPTKLPDKKALAARAAAAAAAAAAPTTPATGAAPSSPPEASPDLSASSPAASPPSQATAPEMTPLARPWTARSNLSVSEAARRKATLFQPRNLIKDHPLQAARSGITPDIAAQLVVARSSDPGVPALSPFATPTLNIPLTARTAAGCTHPPGESRRLRPGWSPHGRTWAPPGWSHPCRPPLSSFVHYDMVDARELTEDDRWHRRARGTEDNHLTEGGGDGDGARELEHSMRSWALHRARIEEEIARRHESACYGSLEGTDKHVYRAHTPGRFHKPPSEGGDGSTSRPGTAASQGPGSPGRFIGTTPLATPHTPLGTGRSLNLLKSGAPASERGSVAVILPPQFADDPEVNPPLVDVSADSEWSSASDDDILPPQLRGPPPAAQPEGAAGPEEDRPPPSPPMTPKQTPGRPRPPLHPEPSPNTLRSAYSPHATRKIPQSMPLTPETRPRLPIKANVLLSPYADEATRVRAGSLPSPQHQLVLQQQSVLASASARHFTPATAATGAAGRAPLPPAGSPEPGAGGEEPHEDMTLGRPDALTGALVDDVPAPDRWRAECAAIAEQHERLQRHLPPGSPMKGRRISSAVLERAFMVPALGALTAVDPTQLSLPNPMTGARVDVVYQTASEAAKKKKKGKKSGKGSKKGKKKG</sequence>
<evidence type="ECO:0000313" key="3">
    <source>
        <dbReference type="Proteomes" id="UP001141327"/>
    </source>
</evidence>
<feature type="compositionally biased region" description="Basic residues" evidence="1">
    <location>
        <begin position="733"/>
        <end position="752"/>
    </location>
</feature>
<feature type="compositionally biased region" description="Low complexity" evidence="1">
    <location>
        <begin position="146"/>
        <end position="165"/>
    </location>
</feature>
<keyword evidence="3" id="KW-1185">Reference proteome</keyword>
<gene>
    <name evidence="2" type="ORF">PAPYR_4671</name>
</gene>
<feature type="compositionally biased region" description="Low complexity" evidence="1">
    <location>
        <begin position="129"/>
        <end position="139"/>
    </location>
</feature>
<comment type="caution">
    <text evidence="2">The sequence shown here is derived from an EMBL/GenBank/DDBJ whole genome shotgun (WGS) entry which is preliminary data.</text>
</comment>
<protein>
    <submittedName>
        <fullName evidence="2">Uncharacterized protein</fullName>
    </submittedName>
</protein>
<feature type="region of interest" description="Disordered" evidence="1">
    <location>
        <begin position="447"/>
        <end position="553"/>
    </location>
</feature>
<dbReference type="EMBL" id="JAPMOS010000020">
    <property type="protein sequence ID" value="KAJ4459369.1"/>
    <property type="molecule type" value="Genomic_DNA"/>
</dbReference>
<feature type="compositionally biased region" description="Pro residues" evidence="1">
    <location>
        <begin position="514"/>
        <end position="524"/>
    </location>
</feature>
<feature type="region of interest" description="Disordered" evidence="1">
    <location>
        <begin position="1"/>
        <end position="58"/>
    </location>
</feature>
<feature type="region of interest" description="Disordered" evidence="1">
    <location>
        <begin position="606"/>
        <end position="636"/>
    </location>
</feature>
<evidence type="ECO:0000256" key="1">
    <source>
        <dbReference type="SAM" id="MobiDB-lite"/>
    </source>
</evidence>
<proteinExistence type="predicted"/>
<feature type="compositionally biased region" description="Low complexity" evidence="1">
    <location>
        <begin position="459"/>
        <end position="470"/>
    </location>
</feature>
<feature type="compositionally biased region" description="Basic and acidic residues" evidence="1">
    <location>
        <begin position="306"/>
        <end position="318"/>
    </location>
</feature>
<feature type="compositionally biased region" description="Polar residues" evidence="1">
    <location>
        <begin position="388"/>
        <end position="400"/>
    </location>
</feature>
<feature type="region of interest" description="Disordered" evidence="1">
    <location>
        <begin position="306"/>
        <end position="329"/>
    </location>
</feature>
<accession>A0ABQ8UJG6</accession>
<feature type="region of interest" description="Disordered" evidence="1">
    <location>
        <begin position="129"/>
        <end position="174"/>
    </location>
</feature>
<feature type="compositionally biased region" description="Polar residues" evidence="1">
    <location>
        <begin position="25"/>
        <end position="42"/>
    </location>
</feature>
<feature type="region of interest" description="Disordered" evidence="1">
    <location>
        <begin position="371"/>
        <end position="430"/>
    </location>
</feature>
<organism evidence="2 3">
    <name type="scientific">Paratrimastix pyriformis</name>
    <dbReference type="NCBI Taxonomy" id="342808"/>
    <lineage>
        <taxon>Eukaryota</taxon>
        <taxon>Metamonada</taxon>
        <taxon>Preaxostyla</taxon>
        <taxon>Paratrimastigidae</taxon>
        <taxon>Paratrimastix</taxon>
    </lineage>
</organism>
<reference evidence="2" key="1">
    <citation type="journal article" date="2022" name="bioRxiv">
        <title>Genomics of Preaxostyla Flagellates Illuminates Evolutionary Transitions and the Path Towards Mitochondrial Loss.</title>
        <authorList>
            <person name="Novak L.V.F."/>
            <person name="Treitli S.C."/>
            <person name="Pyrih J."/>
            <person name="Halakuc P."/>
            <person name="Pipaliya S.V."/>
            <person name="Vacek V."/>
            <person name="Brzon O."/>
            <person name="Soukal P."/>
            <person name="Eme L."/>
            <person name="Dacks J.B."/>
            <person name="Karnkowska A."/>
            <person name="Elias M."/>
            <person name="Hampl V."/>
        </authorList>
    </citation>
    <scope>NUCLEOTIDE SEQUENCE</scope>
    <source>
        <strain evidence="2">RCP-MX</strain>
    </source>
</reference>
<evidence type="ECO:0000313" key="2">
    <source>
        <dbReference type="EMBL" id="KAJ4459369.1"/>
    </source>
</evidence>
<dbReference type="Proteomes" id="UP001141327">
    <property type="component" value="Unassembled WGS sequence"/>
</dbReference>
<name>A0ABQ8UJG6_9EUKA</name>